<organism evidence="1 2">
    <name type="scientific">Fusarium keratoplasticum</name>
    <dbReference type="NCBI Taxonomy" id="1328300"/>
    <lineage>
        <taxon>Eukaryota</taxon>
        <taxon>Fungi</taxon>
        <taxon>Dikarya</taxon>
        <taxon>Ascomycota</taxon>
        <taxon>Pezizomycotina</taxon>
        <taxon>Sordariomycetes</taxon>
        <taxon>Hypocreomycetidae</taxon>
        <taxon>Hypocreales</taxon>
        <taxon>Nectriaceae</taxon>
        <taxon>Fusarium</taxon>
        <taxon>Fusarium solani species complex</taxon>
    </lineage>
</organism>
<evidence type="ECO:0000313" key="1">
    <source>
        <dbReference type="EMBL" id="KAI8652709.1"/>
    </source>
</evidence>
<evidence type="ECO:0000313" key="2">
    <source>
        <dbReference type="Proteomes" id="UP001065298"/>
    </source>
</evidence>
<keyword evidence="2" id="KW-1185">Reference proteome</keyword>
<sequence length="285" mass="31654">MANRDFFFFYAPTWDYPPGGPIKLGNVITSVKNPHRPLFCSPPPEESDIFRTEKKRVQYTKEKLRRGKFSILTKFLSVLGFGIDIGAEIDRSDEETFVFDTLETTQFIPTPSYVQTCVQGKNVRDFLERSKYRKPVYIITGLKVVTGAQANTIKSRSVGGAVGVEVDATIWTGGAVPIGGGPGVEGEVGNKVSTKWEGSSDFVFAFRVSKVRVGEATGQVLSEKEHREGAMLEREYTKPKVPELSVLGVEQPDAQAEGFDLEELMDDEDVVLCAIPREEESDDVW</sequence>
<protein>
    <submittedName>
        <fullName evidence="1">Uncharacterized protein</fullName>
    </submittedName>
</protein>
<accession>A0ACC0QIZ9</accession>
<comment type="caution">
    <text evidence="1">The sequence shown here is derived from an EMBL/GenBank/DDBJ whole genome shotgun (WGS) entry which is preliminary data.</text>
</comment>
<gene>
    <name evidence="1" type="ORF">NCS57_01335800</name>
</gene>
<reference evidence="1" key="1">
    <citation type="submission" date="2022-06" db="EMBL/GenBank/DDBJ databases">
        <title>Fusarium solani species complex genomes reveal bases of compartmentalisation and animal pathogenesis.</title>
        <authorList>
            <person name="Tsai I.J."/>
        </authorList>
    </citation>
    <scope>NUCLEOTIDE SEQUENCE</scope>
    <source>
        <strain evidence="1">Fu6.1</strain>
    </source>
</reference>
<name>A0ACC0QIZ9_9HYPO</name>
<proteinExistence type="predicted"/>
<dbReference type="EMBL" id="CM046513">
    <property type="protein sequence ID" value="KAI8652709.1"/>
    <property type="molecule type" value="Genomic_DNA"/>
</dbReference>
<dbReference type="Proteomes" id="UP001065298">
    <property type="component" value="Chromosome 11"/>
</dbReference>